<feature type="compositionally biased region" description="Low complexity" evidence="7">
    <location>
        <begin position="3581"/>
        <end position="3594"/>
    </location>
</feature>
<dbReference type="FunFam" id="3.40.50.980:FF:000001">
    <property type="entry name" value="Non-ribosomal peptide synthetase"/>
    <property type="match status" value="2"/>
</dbReference>
<dbReference type="Gene3D" id="3.40.50.12780">
    <property type="entry name" value="N-terminal domain of ligase-like"/>
    <property type="match status" value="1"/>
</dbReference>
<dbReference type="Gene3D" id="3.40.366.10">
    <property type="entry name" value="Malonyl-Coenzyme A Acyl Carrier Protein, domain 2"/>
    <property type="match status" value="1"/>
</dbReference>
<dbReference type="CDD" id="cd00833">
    <property type="entry name" value="PKS"/>
    <property type="match status" value="1"/>
</dbReference>
<keyword evidence="3" id="KW-0597">Phosphoprotein</keyword>
<evidence type="ECO:0000256" key="3">
    <source>
        <dbReference type="ARBA" id="ARBA00022553"/>
    </source>
</evidence>
<protein>
    <submittedName>
        <fullName evidence="10">Peptide synthetase</fullName>
        <ecNumber evidence="10">5.1.1.11</ecNumber>
    </submittedName>
</protein>
<dbReference type="Gene3D" id="3.30.559.10">
    <property type="entry name" value="Chloramphenicol acetyltransferase-like domain"/>
    <property type="match status" value="2"/>
</dbReference>
<dbReference type="PROSITE" id="PS50075">
    <property type="entry name" value="CARRIER"/>
    <property type="match status" value="3"/>
</dbReference>
<dbReference type="Pfam" id="PF00109">
    <property type="entry name" value="ketoacyl-synt"/>
    <property type="match status" value="1"/>
</dbReference>
<evidence type="ECO:0000256" key="4">
    <source>
        <dbReference type="ARBA" id="ARBA00022679"/>
    </source>
</evidence>
<dbReference type="Pfam" id="PF00698">
    <property type="entry name" value="Acyl_transf_1"/>
    <property type="match status" value="1"/>
</dbReference>
<reference evidence="10 11" key="1">
    <citation type="submission" date="2015-07" db="EMBL/GenBank/DDBJ databases">
        <title>Genome analysis of myxobacterium Chondromyces crocatus Cm c5 reveals a high potential for natural compound synthesis and the genetic basis for the loss of fruiting body formation.</title>
        <authorList>
            <person name="Zaburannyi N."/>
            <person name="Bunk B."/>
            <person name="Maier J."/>
            <person name="Overmann J."/>
            <person name="Mueller R."/>
        </authorList>
    </citation>
    <scope>NUCLEOTIDE SEQUENCE [LARGE SCALE GENOMIC DNA]</scope>
    <source>
        <strain evidence="10 11">Cm c5</strain>
    </source>
</reference>
<dbReference type="GO" id="GO:0047462">
    <property type="term" value="F:phenylalanine racemase (ATP-hydrolyzing) activity"/>
    <property type="evidence" value="ECO:0007669"/>
    <property type="project" value="UniProtKB-EC"/>
</dbReference>
<dbReference type="Pfam" id="PF00975">
    <property type="entry name" value="Thioesterase"/>
    <property type="match status" value="1"/>
</dbReference>
<dbReference type="Gene3D" id="2.30.38.10">
    <property type="entry name" value="Luciferase, Domain 3"/>
    <property type="match status" value="1"/>
</dbReference>
<dbReference type="InterPro" id="IPR010071">
    <property type="entry name" value="AA_adenyl_dom"/>
</dbReference>
<dbReference type="InterPro" id="IPR009081">
    <property type="entry name" value="PP-bd_ACP"/>
</dbReference>
<dbReference type="InterPro" id="IPR014030">
    <property type="entry name" value="Ketoacyl_synth_N"/>
</dbReference>
<dbReference type="FunFam" id="3.30.300.30:FF:000010">
    <property type="entry name" value="Enterobactin synthetase component F"/>
    <property type="match status" value="1"/>
</dbReference>
<feature type="domain" description="Carrier" evidence="8">
    <location>
        <begin position="975"/>
        <end position="1050"/>
    </location>
</feature>
<dbReference type="KEGG" id="ccro:CMC5_008240"/>
<sequence length="3876" mass="421346">MKRIEEHPVSFEQERIWLLNRIHGPSPALHELGGVWIDGECDVARLSAALRSIAGRHCMLRARFVDRAGKPRQVISADPRIDFELILLDGGSDEAAMRAAQDAASLPFSSLTAPLWRVRLVRVHPRRHFLVLSLHDLVADDTSIGLLLAELFAAYRGHPLAGVALHYLEYARAQATSVETVIEDEESAFFRRQLAGAPPALEFWGDGIERQGGSLETGTADCHVDPVLTERLRRMAGGDAGSLEAAILAALAIVLHRCSGQPGVVVAVRTAGRSQPGSERLIGHVGNLVPVAVWFDEETTWERLVARLRSSIREARARGQTPYQRMVETLAPPRTPGRPPLAQVFFHQREPLPELDGGPGLKVTCADLRLPWSAFDITASFLTHSKNTTLRIEHRLDLLTQAAGRRLLNHWEQILRSSVDAPDVPVSSLSLLPEDERCALIDIWNSTSADFQRDACIHQLFEQQVDLQPYAQALVLESRSLTYIELERRANQLAYRLRELGVGPETLVACCMERSVESIVAFLGILKAGGAYLPLDPSYPAERLAFILEDSGAHVTLTLERHIDRLPPCQTTRLCLDTDWPDISLRSTSRSRAHVHPANVAYGIYTSGSTGRPKGVLVEHRQGVQLVEAQRNAFSVGRGDRVLQLVSLGFDVSVGDFILALCAGATLCLVPPGDALPGPSLAAHLRRYRPTLATFVPSVLAQHPLEELPELETLVVIGEACPASLVDRWAPGRRFVNAYGPTEATVYATTTDCQPGAGTPPIGRPMANARTYVLDAHGQPVPVGVAGELYLGGCGVTRGYLKRAALTAERFLPDPFHLEAGARMYRTGDRVRWREDGELEFLGRLDHQVKIRGVRVELGEVEARLREHPTVGEALVTTRETTQGNLSLVAYVVAASPSSRSASPSHPPCTVDPSEEGLSTKALREFLRTHLPDAMVPSTFVVLASFPLSPNGKIDRRALPAPAESRQDLASPYEAPTDALEKHLVTLWQELLGIRQIGVNDDFFALGGHSLQAVQVFSRIRQKHRLDVSFTELFAAPTVAALAALIRTRTPIAQESICTIPSAPRGGPLPLSFAQERLWFLHRLAPESTAYICPAFFRLEGPLDAEALSRSLHDLTQRHEILRTTFVEQEGLPIQCIHDGRARLVEQADLSDLPPIEREAEVRRRIDTELARPFDLENGPLFRAALLRLGPEEHVLLLDFHHIVTDGWSMGVALREIAVLYEANRNGAPSPLSPLPVQYGDYAAWQRALDEDPFQPHLDYWRETLANVAPLLELPADRARPPALSFRGATASFRIGAAEAQALRALASARSLTPTMALLTAYAALLHRYTHRDDLLIGIPVAGRDRVELEGSLGFFVNTVPVRLDLSGDPTFEELLQRVGQASVAAYEHASVPFERLVQELRIARSPSYNPLVQVAFAPQPPGERHLDLEGVISHPITAKARSTIFDLSLFCWEESDGSVIGAFEHSTDLFDDWRIAAMIRHFLRLVQGAATTPGTKLSALPLLAPEEQAELLGSMGRGPRLELPTTRCLHELFEEQADRNPHTPAVIASGHMLTYRELDEASNRLARRLREAGAGGTLVASCLKHSIDVVVAFFGVLKAGATYLPLDPAHPTDRLAFLIEDSGAPVLLCHADTAGRLPDRCKITLQLSTIEAGREPGTTARLPSQVRPADPAYVIYTSGSTGRPKGVVVEHRNAVHLVEAGRGLLGLRPGARVLQTAALGFDASIWELLMTLCAGATLYIEPSYAVMPGPDLSRSLRRHRITSVFLPPSVLAQQPVEAFPDLETIIVGGEACPADLVDRWAKSRRLINAYGPTECTVASTMTECHPGRGAPPIGRPLANVRALPLGPHGELVPVGVPGELHIGGPGVARGYLRRPELTMERFIENPFDDTPGARLYRTGDWVRFRPDGQLEFLGRIDDQVKVSGVRIELQEIEAALGEHPAVQEAAVLLREDTPGERRLVAYVVPRPGCPGIAIEKGTIEAEQIEDWRNLYEDTYGRAVSSGGDITFNISGWASSYTHGPIPADVMRSWRNSTVARILALQPERVWEIGCGTGLLLYQVAPRCAEYLGTDFSESAIALLRHGTAEQGLDHVRLERREATDVRPADEGRFDVVVLNSIIQYFPDARYLERVIEGAVRAVRPGGVIFIGDVRSLPLLPAFHASVERHRAPPRLPSEMLGERVRHAIATESELVLAPELFHRFAHDLLGLGGAEVWTKRGRHDDEMTRFRYDVVLHVGQPPPSVVVERVLRFCQLTGSLTSIERWLRDERPRAAEVTGIPCARVYQDAQCLEQLGISSHTPEGHAARAAVAPTAIIEPEELWQLGEQLGYEVRVSPGRDDPYTVDVLFEKTSIEQPRRWWSRAYAAESIATPLANDPVSGKRAQRLLPSLRAALQHRLPDYMVPRAFVALERIPLTPNGKVDRRALPPPDRKKSELTRDFTLPRTPLEESLCAIWRDLLDLEQVGIDNPFFDLGGYSLLLPRMGALIEARLGRSLRMVELFEHATVRSLAGHLEATAEPSALPLKPARQDVALAPPLPVTPSTTQDRGPPGAIAIIGMAGRFPGARNVEELWQNLCGGVESITLSTPEQLATAGVDSALLKHPRFVPAVGVVADAQGFDASFFGYSPRDAALMDPQHRAFLECAHEALESAGYGPRSMNGGGPQHDEHDELDARIGIFGGCDAPRYWLEQLGRTAEPLSVDEYQVLIGNTPDMLTTRAAYKLNLRGPALNLVTACSTSLVAVHVACQSLRLGECNLALAGASVILPPDRLGHVAEEGALVSPDGHCRPFDAAAQGIVGASGVALVALKRLEDALADGDTIHAVIRGSAIGNDGASKNNFPAPSADGQIDVISRAQKAAGVDADSVGFVEAHGTATALGDLIEVSALTRAFRRHTDRRNYCALGSLKGNIGHTGATAGVAGLIKAALSLQHGVIPPTLHFDRPNPNLDLDTSPFYVNSEARPWPSGTTPRRAGVSAFGVGGTNAHVILEEPPAPAAASSSRGAQLFVLSARTERALDTATERLAAHLTAGAPSDGAPRPEPADIAFTLQVGRAEFQERRAVVASDAATAASRLRTRDPAWGCTARSDGARPKVVFMFPGGGSQDGAMGRVLYQTEPVYRQALDQVASLFADALGIDMRTLLFADGSDRAQADARLHAPAVNLATIFATEHALSELLCAWGVIPEAVTGHSLGEYAAARLAGVLSLEDAVALVALRGRLYEELPRDSATMSVPLSEAELRPLMSEALSLAAINASDLSVVSGARAPIAALEAELRDRGIEPRRLPLAVAAHSRLIAPLSSRLGQRAETMKRGSPRLPIVSNVTGGWLTEQEARDPHYWSRHLASTVRFSEGLTTLLDDPAHVLVEVGPGRTLTTLARRHPAAASRLVVTTLAGASSSRDDLESLLLTLGQLWCAGVPVDFRAMWRHERRQRVPLPTYPFQRTIHVARSGAASSHPATGSGRSFESIQPSTPIPSVPRPTLPSPAPGSIPPPSARSSNIYVAVRDSISQMVATIWGEALGIHQFRPDDNFFDLGGSSLGSVKVLRLVQERLGIQLESHALAHDPTFAGFLARIRSKLAPPGDATEAPPSSISGGSAPPSRRSKLLVPLHDGGSLASQRDAALSLHTAAQPLFLIHPIGGTVMTYRPLAGFLGASLPVFGIRASGTAPGEAILDDITEIAARYVKELRAHQPYGPYRIGGHSAGGVIAYEVVRQLLEAGQNVAFLTLIDTPSLDGLRRLRVETTADLRRYAETFRERMPDDYESFVTALDDEQGLAKVMMATWSAITRYEPTPIDTGLVYIRAKDDVDPGDPHPERFWASLSGNPFTQYGVRGNHFSMLKAKHVHDVARWLERHLKEEDTPTRRHGNASESVLTADRFHWVS</sequence>
<dbReference type="PANTHER" id="PTHR45527">
    <property type="entry name" value="NONRIBOSOMAL PEPTIDE SYNTHETASE"/>
    <property type="match status" value="1"/>
</dbReference>
<dbReference type="InterPro" id="IPR020802">
    <property type="entry name" value="TesA-like"/>
</dbReference>
<dbReference type="InterPro" id="IPR006162">
    <property type="entry name" value="Ppantetheine_attach_site"/>
</dbReference>
<dbReference type="FunFam" id="3.30.559.10:FF:000012">
    <property type="entry name" value="Non-ribosomal peptide synthetase"/>
    <property type="match status" value="1"/>
</dbReference>
<dbReference type="PROSITE" id="PS52004">
    <property type="entry name" value="KS3_2"/>
    <property type="match status" value="1"/>
</dbReference>
<dbReference type="SUPFAM" id="SSF52151">
    <property type="entry name" value="FabD/lysophospholipase-like"/>
    <property type="match status" value="1"/>
</dbReference>
<keyword evidence="2" id="KW-0596">Phosphopantetheine</keyword>
<dbReference type="Pfam" id="PF08242">
    <property type="entry name" value="Methyltransf_12"/>
    <property type="match status" value="1"/>
</dbReference>
<dbReference type="Pfam" id="PF00550">
    <property type="entry name" value="PP-binding"/>
    <property type="match status" value="3"/>
</dbReference>
<evidence type="ECO:0000259" key="9">
    <source>
        <dbReference type="PROSITE" id="PS52004"/>
    </source>
</evidence>
<keyword evidence="4" id="KW-0808">Transferase</keyword>
<feature type="compositionally biased region" description="Polar residues" evidence="7">
    <location>
        <begin position="3446"/>
        <end position="3465"/>
    </location>
</feature>
<dbReference type="CDD" id="cd02440">
    <property type="entry name" value="AdoMet_MTases"/>
    <property type="match status" value="1"/>
</dbReference>
<dbReference type="InterPro" id="IPR000873">
    <property type="entry name" value="AMP-dep_synth/lig_dom"/>
</dbReference>
<dbReference type="InterPro" id="IPR001031">
    <property type="entry name" value="Thioesterase"/>
</dbReference>
<dbReference type="SMART" id="SM00823">
    <property type="entry name" value="PKS_PP"/>
    <property type="match status" value="3"/>
</dbReference>
<dbReference type="InterPro" id="IPR032821">
    <property type="entry name" value="PKS_assoc"/>
</dbReference>
<dbReference type="Gene3D" id="3.40.50.980">
    <property type="match status" value="2"/>
</dbReference>
<dbReference type="InterPro" id="IPR036736">
    <property type="entry name" value="ACP-like_sf"/>
</dbReference>
<dbReference type="PATRIC" id="fig|52.7.peg.888"/>
<dbReference type="Gene3D" id="3.30.70.3290">
    <property type="match status" value="1"/>
</dbReference>
<dbReference type="InterPro" id="IPR016039">
    <property type="entry name" value="Thiolase-like"/>
</dbReference>
<dbReference type="InterPro" id="IPR029063">
    <property type="entry name" value="SAM-dependent_MTases_sf"/>
</dbReference>
<dbReference type="GO" id="GO:0006633">
    <property type="term" value="P:fatty acid biosynthetic process"/>
    <property type="evidence" value="ECO:0007669"/>
    <property type="project" value="InterPro"/>
</dbReference>
<dbReference type="RefSeq" id="WP_082362231.1">
    <property type="nucleotide sequence ID" value="NZ_CP012159.1"/>
</dbReference>
<dbReference type="FunFam" id="2.30.38.10:FF:000001">
    <property type="entry name" value="Non-ribosomal peptide synthetase PvdI"/>
    <property type="match status" value="1"/>
</dbReference>
<dbReference type="InterPro" id="IPR001242">
    <property type="entry name" value="Condensation_dom"/>
</dbReference>
<dbReference type="InterPro" id="IPR013217">
    <property type="entry name" value="Methyltransf_12"/>
</dbReference>
<dbReference type="STRING" id="52.CMC5_008240"/>
<dbReference type="InterPro" id="IPR023213">
    <property type="entry name" value="CAT-like_dom_sf"/>
</dbReference>
<dbReference type="InterPro" id="IPR045851">
    <property type="entry name" value="AMP-bd_C_sf"/>
</dbReference>
<dbReference type="InterPro" id="IPR020806">
    <property type="entry name" value="PKS_PP-bd"/>
</dbReference>
<dbReference type="SMART" id="SM00824">
    <property type="entry name" value="PKS_TE"/>
    <property type="match status" value="1"/>
</dbReference>
<dbReference type="Gene3D" id="3.40.50.1820">
    <property type="entry name" value="alpha/beta hydrolase"/>
    <property type="match status" value="1"/>
</dbReference>
<feature type="region of interest" description="Disordered" evidence="7">
    <location>
        <begin position="3574"/>
        <end position="3594"/>
    </location>
</feature>
<dbReference type="NCBIfam" id="NF003417">
    <property type="entry name" value="PRK04813.1"/>
    <property type="match status" value="3"/>
</dbReference>
<name>A0A0K1E810_CHOCO</name>
<dbReference type="InterPro" id="IPR025110">
    <property type="entry name" value="AMP-bd_C"/>
</dbReference>
<dbReference type="SUPFAM" id="SSF47336">
    <property type="entry name" value="ACP-like"/>
    <property type="match status" value="3"/>
</dbReference>
<dbReference type="PROSITE" id="PS00606">
    <property type="entry name" value="KS3_1"/>
    <property type="match status" value="1"/>
</dbReference>
<dbReference type="SUPFAM" id="SSF52777">
    <property type="entry name" value="CoA-dependent acyltransferases"/>
    <property type="match status" value="4"/>
</dbReference>
<dbReference type="CDD" id="cd19531">
    <property type="entry name" value="LCL_NRPS-like"/>
    <property type="match status" value="1"/>
</dbReference>
<dbReference type="FunFam" id="1.10.1200.10:FF:000016">
    <property type="entry name" value="Non-ribosomal peptide synthase"/>
    <property type="match status" value="1"/>
</dbReference>
<dbReference type="FunFam" id="3.40.50.12780:FF:000012">
    <property type="entry name" value="Non-ribosomal peptide synthetase"/>
    <property type="match status" value="2"/>
</dbReference>
<dbReference type="PROSITE" id="PS00455">
    <property type="entry name" value="AMP_BINDING"/>
    <property type="match status" value="1"/>
</dbReference>
<dbReference type="Pfam" id="PF02801">
    <property type="entry name" value="Ketoacyl-synt_C"/>
    <property type="match status" value="1"/>
</dbReference>
<dbReference type="InterPro" id="IPR020845">
    <property type="entry name" value="AMP-binding_CS"/>
</dbReference>
<dbReference type="CDD" id="cd05930">
    <property type="entry name" value="A_NRPS"/>
    <property type="match status" value="1"/>
</dbReference>
<dbReference type="GO" id="GO:0031177">
    <property type="term" value="F:phosphopantetheine binding"/>
    <property type="evidence" value="ECO:0007669"/>
    <property type="project" value="InterPro"/>
</dbReference>
<dbReference type="Gene3D" id="3.40.50.150">
    <property type="entry name" value="Vaccinia Virus protein VP39"/>
    <property type="match status" value="1"/>
</dbReference>
<dbReference type="SMART" id="SM00825">
    <property type="entry name" value="PKS_KS"/>
    <property type="match status" value="1"/>
</dbReference>
<evidence type="ECO:0000313" key="10">
    <source>
        <dbReference type="EMBL" id="AKT36703.1"/>
    </source>
</evidence>
<dbReference type="Pfam" id="PF00501">
    <property type="entry name" value="AMP-binding"/>
    <property type="match status" value="2"/>
</dbReference>
<dbReference type="Gene3D" id="3.30.559.30">
    <property type="entry name" value="Nonribosomal peptide synthetase, condensation domain"/>
    <property type="match status" value="2"/>
</dbReference>
<organism evidence="10 11">
    <name type="scientific">Chondromyces crocatus</name>
    <dbReference type="NCBI Taxonomy" id="52"/>
    <lineage>
        <taxon>Bacteria</taxon>
        <taxon>Pseudomonadati</taxon>
        <taxon>Myxococcota</taxon>
        <taxon>Polyangia</taxon>
        <taxon>Polyangiales</taxon>
        <taxon>Polyangiaceae</taxon>
        <taxon>Chondromyces</taxon>
    </lineage>
</organism>
<dbReference type="Pfam" id="PF13193">
    <property type="entry name" value="AMP-binding_C"/>
    <property type="match status" value="2"/>
</dbReference>
<proteinExistence type="inferred from homology"/>
<dbReference type="InterPro" id="IPR014043">
    <property type="entry name" value="Acyl_transferase_dom"/>
</dbReference>
<dbReference type="EC" id="5.1.1.11" evidence="10"/>
<dbReference type="SUPFAM" id="SSF53901">
    <property type="entry name" value="Thiolase-like"/>
    <property type="match status" value="1"/>
</dbReference>
<dbReference type="Proteomes" id="UP000067626">
    <property type="component" value="Chromosome"/>
</dbReference>
<dbReference type="NCBIfam" id="TIGR01733">
    <property type="entry name" value="AA-adenyl-dom"/>
    <property type="match status" value="2"/>
</dbReference>
<evidence type="ECO:0000256" key="6">
    <source>
        <dbReference type="ARBA" id="ARBA00029443"/>
    </source>
</evidence>
<dbReference type="InterPro" id="IPR029058">
    <property type="entry name" value="AB_hydrolase_fold"/>
</dbReference>
<dbReference type="SUPFAM" id="SSF53474">
    <property type="entry name" value="alpha/beta-Hydrolases"/>
    <property type="match status" value="1"/>
</dbReference>
<keyword evidence="5" id="KW-0677">Repeat</keyword>
<evidence type="ECO:0000259" key="8">
    <source>
        <dbReference type="PROSITE" id="PS50075"/>
    </source>
</evidence>
<evidence type="ECO:0000256" key="1">
    <source>
        <dbReference type="ARBA" id="ARBA00001957"/>
    </source>
</evidence>
<dbReference type="InterPro" id="IPR042099">
    <property type="entry name" value="ANL_N_sf"/>
</dbReference>
<dbReference type="InterPro" id="IPR020841">
    <property type="entry name" value="PKS_Beta-ketoAc_synthase_dom"/>
</dbReference>
<dbReference type="Gene3D" id="3.40.47.10">
    <property type="match status" value="1"/>
</dbReference>
<dbReference type="PANTHER" id="PTHR45527:SF1">
    <property type="entry name" value="FATTY ACID SYNTHASE"/>
    <property type="match status" value="1"/>
</dbReference>
<evidence type="ECO:0000313" key="11">
    <source>
        <dbReference type="Proteomes" id="UP000067626"/>
    </source>
</evidence>
<dbReference type="GO" id="GO:0005737">
    <property type="term" value="C:cytoplasm"/>
    <property type="evidence" value="ECO:0007669"/>
    <property type="project" value="TreeGrafter"/>
</dbReference>
<dbReference type="InterPro" id="IPR016035">
    <property type="entry name" value="Acyl_Trfase/lysoPLipase"/>
</dbReference>
<feature type="region of interest" description="Disordered" evidence="7">
    <location>
        <begin position="3444"/>
        <end position="3489"/>
    </location>
</feature>
<dbReference type="SMART" id="SM00827">
    <property type="entry name" value="PKS_AT"/>
    <property type="match status" value="1"/>
</dbReference>
<feature type="domain" description="Carrier" evidence="8">
    <location>
        <begin position="2440"/>
        <end position="2515"/>
    </location>
</feature>
<dbReference type="Gene3D" id="1.10.1200.10">
    <property type="entry name" value="ACP-like"/>
    <property type="match status" value="3"/>
</dbReference>
<feature type="domain" description="Ketosynthase family 3 (KS3)" evidence="9">
    <location>
        <begin position="2548"/>
        <end position="2987"/>
    </location>
</feature>
<dbReference type="InterPro" id="IPR014031">
    <property type="entry name" value="Ketoacyl_synth_C"/>
</dbReference>
<evidence type="ECO:0000256" key="7">
    <source>
        <dbReference type="SAM" id="MobiDB-lite"/>
    </source>
</evidence>
<dbReference type="Gene3D" id="3.30.70.250">
    <property type="entry name" value="Malonyl-CoA ACP transacylase, ACP-binding"/>
    <property type="match status" value="1"/>
</dbReference>
<dbReference type="PROSITE" id="PS00012">
    <property type="entry name" value="PHOSPHOPANTETHEINE"/>
    <property type="match status" value="1"/>
</dbReference>
<dbReference type="Gene3D" id="3.30.300.30">
    <property type="match status" value="3"/>
</dbReference>
<dbReference type="GO" id="GO:0043041">
    <property type="term" value="P:amino acid activation for nonribosomal peptide biosynthetic process"/>
    <property type="evidence" value="ECO:0007669"/>
    <property type="project" value="TreeGrafter"/>
</dbReference>
<feature type="domain" description="Carrier" evidence="8">
    <location>
        <begin position="3497"/>
        <end position="3572"/>
    </location>
</feature>
<dbReference type="SUPFAM" id="SSF56801">
    <property type="entry name" value="Acetyl-CoA synthetase-like"/>
    <property type="match status" value="2"/>
</dbReference>
<dbReference type="GO" id="GO:0004315">
    <property type="term" value="F:3-oxoacyl-[acyl-carrier-protein] synthase activity"/>
    <property type="evidence" value="ECO:0007669"/>
    <property type="project" value="InterPro"/>
</dbReference>
<evidence type="ECO:0000256" key="5">
    <source>
        <dbReference type="ARBA" id="ARBA00022737"/>
    </source>
</evidence>
<comment type="similarity">
    <text evidence="6">In the C-terminal section; belongs to the NRP synthetase family.</text>
</comment>
<dbReference type="InterPro" id="IPR018201">
    <property type="entry name" value="Ketoacyl_synth_AS"/>
</dbReference>
<feature type="compositionally biased region" description="Pro residues" evidence="7">
    <location>
        <begin position="3466"/>
        <end position="3488"/>
    </location>
</feature>
<dbReference type="EMBL" id="CP012159">
    <property type="protein sequence ID" value="AKT36703.1"/>
    <property type="molecule type" value="Genomic_DNA"/>
</dbReference>
<accession>A0A0K1E810</accession>
<gene>
    <name evidence="10" type="ORF">CMC5_008240</name>
</gene>
<dbReference type="GO" id="GO:0009403">
    <property type="term" value="P:toxin biosynthetic process"/>
    <property type="evidence" value="ECO:0007669"/>
    <property type="project" value="UniProtKB-ARBA"/>
</dbReference>
<dbReference type="SUPFAM" id="SSF53335">
    <property type="entry name" value="S-adenosyl-L-methionine-dependent methyltransferases"/>
    <property type="match status" value="1"/>
</dbReference>
<dbReference type="Pfam" id="PF00668">
    <property type="entry name" value="Condensation"/>
    <property type="match status" value="2"/>
</dbReference>
<dbReference type="InterPro" id="IPR001227">
    <property type="entry name" value="Ac_transferase_dom_sf"/>
</dbReference>
<keyword evidence="10" id="KW-0413">Isomerase</keyword>
<keyword evidence="11" id="KW-1185">Reference proteome</keyword>
<dbReference type="Pfam" id="PF16197">
    <property type="entry name" value="KAsynt_C_assoc"/>
    <property type="match status" value="1"/>
</dbReference>
<comment type="cofactor">
    <cofactor evidence="1">
        <name>pantetheine 4'-phosphate</name>
        <dbReference type="ChEBI" id="CHEBI:47942"/>
    </cofactor>
</comment>
<evidence type="ECO:0000256" key="2">
    <source>
        <dbReference type="ARBA" id="ARBA00022450"/>
    </source>
</evidence>
<dbReference type="OrthoDB" id="9778690at2"/>